<dbReference type="PROSITE" id="PS00237">
    <property type="entry name" value="G_PROTEIN_RECEP_F1_1"/>
    <property type="match status" value="1"/>
</dbReference>
<sequence length="365" mass="40759">MNKSDYIQNLTGLVMPAGNGRWLNQTVGGAMRVCNITVKARMAAEVQPLAFGTVITTTQLFNLIIFALWRGKEPYINLHVGLALTSLLAGLTLLAAVPIRLLVVPTDANMFLFRVFGFCLGMYTNSAAMIANFAISVDRWLSVEFAVTYRATVSKRKTLFVATVGVLGAAFLLATTGDALFWEHIGVDRCSRQVRFVGIGFASEFTMFWVFNGQFCLPLLFLTQLRVLMISAAYRLKRFRHRRQAAAINHSLGSVGSIRNVARPLQSAAARALLVRIVWSSLWASMTVICMTLIARLPYIILLYLPPGMKQLVSYQSWMAAGNMTFVMHYTTPLIYALLWPDYRKTVFRMCMRLKSVVTPHSSMA</sequence>
<dbReference type="Proteomes" id="UP000192578">
    <property type="component" value="Unassembled WGS sequence"/>
</dbReference>
<evidence type="ECO:0000256" key="2">
    <source>
        <dbReference type="ARBA" id="ARBA00022692"/>
    </source>
</evidence>
<feature type="transmembrane region" description="Helical" evidence="5">
    <location>
        <begin position="217"/>
        <end position="234"/>
    </location>
</feature>
<name>A0A1W0XBB2_HYPEX</name>
<dbReference type="PROSITE" id="PS50262">
    <property type="entry name" value="G_PROTEIN_RECEP_F1_2"/>
    <property type="match status" value="1"/>
</dbReference>
<feature type="transmembrane region" description="Helical" evidence="5">
    <location>
        <begin position="273"/>
        <end position="295"/>
    </location>
</feature>
<protein>
    <recommendedName>
        <fullName evidence="6">G-protein coupled receptors family 1 profile domain-containing protein</fullName>
    </recommendedName>
</protein>
<dbReference type="GO" id="GO:0004930">
    <property type="term" value="F:G protein-coupled receptor activity"/>
    <property type="evidence" value="ECO:0007669"/>
    <property type="project" value="InterPro"/>
</dbReference>
<gene>
    <name evidence="7" type="ORF">BV898_01389</name>
</gene>
<feature type="transmembrane region" description="Helical" evidence="5">
    <location>
        <begin position="49"/>
        <end position="69"/>
    </location>
</feature>
<dbReference type="Gene3D" id="1.20.1070.10">
    <property type="entry name" value="Rhodopsin 7-helix transmembrane proteins"/>
    <property type="match status" value="1"/>
</dbReference>
<evidence type="ECO:0000256" key="5">
    <source>
        <dbReference type="SAM" id="Phobius"/>
    </source>
</evidence>
<feature type="transmembrane region" description="Helical" evidence="5">
    <location>
        <begin position="315"/>
        <end position="340"/>
    </location>
</feature>
<evidence type="ECO:0000313" key="7">
    <source>
        <dbReference type="EMBL" id="OQV24797.1"/>
    </source>
</evidence>
<evidence type="ECO:0000256" key="1">
    <source>
        <dbReference type="ARBA" id="ARBA00004370"/>
    </source>
</evidence>
<comment type="caution">
    <text evidence="7">The sequence shown here is derived from an EMBL/GenBank/DDBJ whole genome shotgun (WGS) entry which is preliminary data.</text>
</comment>
<accession>A0A1W0XBB2</accession>
<dbReference type="InterPro" id="IPR000276">
    <property type="entry name" value="GPCR_Rhodpsn"/>
</dbReference>
<comment type="subcellular location">
    <subcellularLocation>
        <location evidence="1">Membrane</location>
    </subcellularLocation>
</comment>
<evidence type="ECO:0000256" key="4">
    <source>
        <dbReference type="ARBA" id="ARBA00023136"/>
    </source>
</evidence>
<keyword evidence="3 5" id="KW-1133">Transmembrane helix</keyword>
<keyword evidence="4 5" id="KW-0472">Membrane</keyword>
<feature type="transmembrane region" description="Helical" evidence="5">
    <location>
        <begin position="159"/>
        <end position="182"/>
    </location>
</feature>
<keyword evidence="2 5" id="KW-0812">Transmembrane</keyword>
<dbReference type="SUPFAM" id="SSF81321">
    <property type="entry name" value="Family A G protein-coupled receptor-like"/>
    <property type="match status" value="1"/>
</dbReference>
<feature type="domain" description="G-protein coupled receptors family 1 profile" evidence="6">
    <location>
        <begin position="52"/>
        <end position="336"/>
    </location>
</feature>
<evidence type="ECO:0000313" key="8">
    <source>
        <dbReference type="Proteomes" id="UP000192578"/>
    </source>
</evidence>
<feature type="transmembrane region" description="Helical" evidence="5">
    <location>
        <begin position="111"/>
        <end position="135"/>
    </location>
</feature>
<evidence type="ECO:0000259" key="6">
    <source>
        <dbReference type="PROSITE" id="PS50262"/>
    </source>
</evidence>
<proteinExistence type="predicted"/>
<dbReference type="EMBL" id="MTYJ01000005">
    <property type="protein sequence ID" value="OQV24797.1"/>
    <property type="molecule type" value="Genomic_DNA"/>
</dbReference>
<feature type="transmembrane region" description="Helical" evidence="5">
    <location>
        <begin position="75"/>
        <end position="99"/>
    </location>
</feature>
<dbReference type="InterPro" id="IPR017452">
    <property type="entry name" value="GPCR_Rhodpsn_7TM"/>
</dbReference>
<evidence type="ECO:0000256" key="3">
    <source>
        <dbReference type="ARBA" id="ARBA00022989"/>
    </source>
</evidence>
<reference evidence="8" key="1">
    <citation type="submission" date="2017-01" db="EMBL/GenBank/DDBJ databases">
        <title>Comparative genomics of anhydrobiosis in the tardigrade Hypsibius dujardini.</title>
        <authorList>
            <person name="Yoshida Y."/>
            <person name="Koutsovoulos G."/>
            <person name="Laetsch D."/>
            <person name="Stevens L."/>
            <person name="Kumar S."/>
            <person name="Horikawa D."/>
            <person name="Ishino K."/>
            <person name="Komine S."/>
            <person name="Tomita M."/>
            <person name="Blaxter M."/>
            <person name="Arakawa K."/>
        </authorList>
    </citation>
    <scope>NUCLEOTIDE SEQUENCE [LARGE SCALE GENOMIC DNA]</scope>
    <source>
        <strain evidence="8">Z151</strain>
    </source>
</reference>
<dbReference type="GO" id="GO:0016020">
    <property type="term" value="C:membrane"/>
    <property type="evidence" value="ECO:0007669"/>
    <property type="project" value="UniProtKB-SubCell"/>
</dbReference>
<keyword evidence="8" id="KW-1185">Reference proteome</keyword>
<dbReference type="AlphaFoldDB" id="A0A1W0XBB2"/>
<organism evidence="7 8">
    <name type="scientific">Hypsibius exemplaris</name>
    <name type="common">Freshwater tardigrade</name>
    <dbReference type="NCBI Taxonomy" id="2072580"/>
    <lineage>
        <taxon>Eukaryota</taxon>
        <taxon>Metazoa</taxon>
        <taxon>Ecdysozoa</taxon>
        <taxon>Tardigrada</taxon>
        <taxon>Eutardigrada</taxon>
        <taxon>Parachela</taxon>
        <taxon>Hypsibioidea</taxon>
        <taxon>Hypsibiidae</taxon>
        <taxon>Hypsibius</taxon>
    </lineage>
</organism>